<dbReference type="InterPro" id="IPR000253">
    <property type="entry name" value="FHA_dom"/>
</dbReference>
<organism evidence="2 3">
    <name type="scientific">Kluyveromyces dobzhanskii CBS 2104</name>
    <dbReference type="NCBI Taxonomy" id="1427455"/>
    <lineage>
        <taxon>Eukaryota</taxon>
        <taxon>Fungi</taxon>
        <taxon>Dikarya</taxon>
        <taxon>Ascomycota</taxon>
        <taxon>Saccharomycotina</taxon>
        <taxon>Saccharomycetes</taxon>
        <taxon>Saccharomycetales</taxon>
        <taxon>Saccharomycetaceae</taxon>
        <taxon>Kluyveromyces</taxon>
    </lineage>
</organism>
<proteinExistence type="predicted"/>
<dbReference type="AlphaFoldDB" id="A0A0A8L685"/>
<keyword evidence="3" id="KW-1185">Reference proteome</keyword>
<dbReference type="Pfam" id="PF00498">
    <property type="entry name" value="FHA"/>
    <property type="match status" value="1"/>
</dbReference>
<dbReference type="SMART" id="SM00240">
    <property type="entry name" value="FHA"/>
    <property type="match status" value="1"/>
</dbReference>
<accession>A0A0A8L685</accession>
<comment type="caution">
    <text evidence="2">The sequence shown here is derived from an EMBL/GenBank/DDBJ whole genome shotgun (WGS) entry which is preliminary data.</text>
</comment>
<gene>
    <name evidence="2" type="ORF">KLDO_g1990</name>
</gene>
<evidence type="ECO:0000259" key="1">
    <source>
        <dbReference type="PROSITE" id="PS50006"/>
    </source>
</evidence>
<dbReference type="Proteomes" id="UP000031516">
    <property type="component" value="Unassembled WGS sequence"/>
</dbReference>
<dbReference type="InterPro" id="IPR050923">
    <property type="entry name" value="Cell_Proc_Reg/RNA_Proc"/>
</dbReference>
<protein>
    <submittedName>
        <fullName evidence="2">WGS project CCBQ000000000 data, contig 00102</fullName>
    </submittedName>
</protein>
<dbReference type="EMBL" id="CCBQ010000027">
    <property type="protein sequence ID" value="CDO93698.1"/>
    <property type="molecule type" value="Genomic_DNA"/>
</dbReference>
<dbReference type="PROSITE" id="PS50006">
    <property type="entry name" value="FHA_DOMAIN"/>
    <property type="match status" value="1"/>
</dbReference>
<dbReference type="OrthoDB" id="444265at2759"/>
<evidence type="ECO:0000313" key="3">
    <source>
        <dbReference type="Proteomes" id="UP000031516"/>
    </source>
</evidence>
<feature type="domain" description="FHA" evidence="1">
    <location>
        <begin position="103"/>
        <end position="171"/>
    </location>
</feature>
<reference evidence="2 3" key="1">
    <citation type="submission" date="2014-03" db="EMBL/GenBank/DDBJ databases">
        <title>The genome of Kluyveromyces dobzhanskii.</title>
        <authorList>
            <person name="Nystedt B."/>
            <person name="Astrom S."/>
        </authorList>
    </citation>
    <scope>NUCLEOTIDE SEQUENCE [LARGE SCALE GENOMIC DNA]</scope>
    <source>
        <strain evidence="2 3">CBS 2104</strain>
    </source>
</reference>
<sequence>MSVKREGSKCSYNNGTKRSRYEGAQKKVILPIFTPSSLLEHESHQKKGMQLKHVEPSDAISPRNYFKNHVVAKSDRTRYELVVYQKGIKGEISKTELYDKSCYVIGRGLGRSLQSSESDEKEVVLADIPIKEETCSREHFAIQFREVDHKLIPYLIDLDSSNGTCLNDSAIPSARYIELKSSDIIQISEDPNDTDYELLFLAV</sequence>
<dbReference type="PANTHER" id="PTHR23308">
    <property type="entry name" value="NUCLEAR INHIBITOR OF PROTEIN PHOSPHATASE-1"/>
    <property type="match status" value="1"/>
</dbReference>
<dbReference type="Gene3D" id="2.60.200.20">
    <property type="match status" value="1"/>
</dbReference>
<dbReference type="SUPFAM" id="SSF49879">
    <property type="entry name" value="SMAD/FHA domain"/>
    <property type="match status" value="1"/>
</dbReference>
<evidence type="ECO:0000313" key="2">
    <source>
        <dbReference type="EMBL" id="CDO93698.1"/>
    </source>
</evidence>
<name>A0A0A8L685_9SACH</name>
<dbReference type="InterPro" id="IPR008984">
    <property type="entry name" value="SMAD_FHA_dom_sf"/>
</dbReference>